<protein>
    <recommendedName>
        <fullName evidence="3">Isocitrate lyase/phosphoenolpyruvate mutase family protein</fullName>
    </recommendedName>
</protein>
<dbReference type="Gene3D" id="3.20.20.60">
    <property type="entry name" value="Phosphoenolpyruvate-binding domains"/>
    <property type="match status" value="1"/>
</dbReference>
<sequence length="282" mass="29358">MPAPPPARDRPVWHSAPMTDRYDAFRALHRTGDPLLLPNAWDHASAAALARAGFPAIGTTSLGVAAAAGKADATGAAREETVRLALGMARLPALITVDIEGGFSERPDEVAELARELAAAGVAGVNLEDGRPDGTLTATGPQCELIHAVKEAAPHLFLNARTDAYWLDAGGEKEARERTAAYQRAGADGVFVPGVQDEAVIAGLVDALDVPLNTLYSPGGLSPRRLAELGVRRVSTGSLLFRAAVQQAVDVAREFTLGAVGKEGLPTYAEAQALAEAFDDPA</sequence>
<evidence type="ECO:0000313" key="2">
    <source>
        <dbReference type="Proteomes" id="UP000656881"/>
    </source>
</evidence>
<dbReference type="InterPro" id="IPR040442">
    <property type="entry name" value="Pyrv_kinase-like_dom_sf"/>
</dbReference>
<keyword evidence="2" id="KW-1185">Reference proteome</keyword>
<dbReference type="PANTHER" id="PTHR42905:SF16">
    <property type="entry name" value="CARBOXYPHOSPHONOENOLPYRUVATE PHOSPHONOMUTASE-LIKE PROTEIN (AFU_ORTHOLOGUE AFUA_5G07230)"/>
    <property type="match status" value="1"/>
</dbReference>
<dbReference type="CDD" id="cd00377">
    <property type="entry name" value="ICL_PEPM"/>
    <property type="match status" value="1"/>
</dbReference>
<dbReference type="Proteomes" id="UP000656881">
    <property type="component" value="Unassembled WGS sequence"/>
</dbReference>
<dbReference type="SUPFAM" id="SSF51621">
    <property type="entry name" value="Phosphoenolpyruvate/pyruvate domain"/>
    <property type="match status" value="1"/>
</dbReference>
<dbReference type="InterPro" id="IPR015813">
    <property type="entry name" value="Pyrv/PenolPyrv_kinase-like_dom"/>
</dbReference>
<reference evidence="2" key="1">
    <citation type="journal article" date="2019" name="Int. J. Syst. Evol. Microbiol.">
        <title>The Global Catalogue of Microorganisms (GCM) 10K type strain sequencing project: providing services to taxonomists for standard genome sequencing and annotation.</title>
        <authorList>
            <consortium name="The Broad Institute Genomics Platform"/>
            <consortium name="The Broad Institute Genome Sequencing Center for Infectious Disease"/>
            <person name="Wu L."/>
            <person name="Ma J."/>
        </authorList>
    </citation>
    <scope>NUCLEOTIDE SEQUENCE [LARGE SCALE GENOMIC DNA]</scope>
    <source>
        <strain evidence="2">CGMCC 4.7349</strain>
    </source>
</reference>
<dbReference type="PANTHER" id="PTHR42905">
    <property type="entry name" value="PHOSPHOENOLPYRUVATE CARBOXYLASE"/>
    <property type="match status" value="1"/>
</dbReference>
<gene>
    <name evidence="1" type="ORF">GCM10012286_18600</name>
</gene>
<name>A0ABQ2LMP4_9ACTN</name>
<accession>A0ABQ2LMP4</accession>
<comment type="caution">
    <text evidence="1">The sequence shown here is derived from an EMBL/GenBank/DDBJ whole genome shotgun (WGS) entry which is preliminary data.</text>
</comment>
<evidence type="ECO:0000313" key="1">
    <source>
        <dbReference type="EMBL" id="GGO40486.1"/>
    </source>
</evidence>
<organism evidence="1 2">
    <name type="scientific">Streptomyces lasiicapitis</name>
    <dbReference type="NCBI Taxonomy" id="1923961"/>
    <lineage>
        <taxon>Bacteria</taxon>
        <taxon>Bacillati</taxon>
        <taxon>Actinomycetota</taxon>
        <taxon>Actinomycetes</taxon>
        <taxon>Kitasatosporales</taxon>
        <taxon>Streptomycetaceae</taxon>
        <taxon>Streptomyces</taxon>
    </lineage>
</organism>
<proteinExistence type="predicted"/>
<evidence type="ECO:0008006" key="3">
    <source>
        <dbReference type="Google" id="ProtNLM"/>
    </source>
</evidence>
<dbReference type="InterPro" id="IPR039556">
    <property type="entry name" value="ICL/PEPM"/>
</dbReference>
<dbReference type="Pfam" id="PF13714">
    <property type="entry name" value="PEP_mutase"/>
    <property type="match status" value="1"/>
</dbReference>
<dbReference type="EMBL" id="BMNG01000004">
    <property type="protein sequence ID" value="GGO40486.1"/>
    <property type="molecule type" value="Genomic_DNA"/>
</dbReference>